<evidence type="ECO:0000313" key="2">
    <source>
        <dbReference type="Proteomes" id="UP000054630"/>
    </source>
</evidence>
<keyword evidence="2" id="KW-1185">Reference proteome</keyword>
<evidence type="ECO:0000313" key="1">
    <source>
        <dbReference type="EMBL" id="KRX11991.1"/>
    </source>
</evidence>
<gene>
    <name evidence="1" type="ORF">T07_5184</name>
</gene>
<organism evidence="1 2">
    <name type="scientific">Trichinella nelsoni</name>
    <dbReference type="NCBI Taxonomy" id="6336"/>
    <lineage>
        <taxon>Eukaryota</taxon>
        <taxon>Metazoa</taxon>
        <taxon>Ecdysozoa</taxon>
        <taxon>Nematoda</taxon>
        <taxon>Enoplea</taxon>
        <taxon>Dorylaimia</taxon>
        <taxon>Trichinellida</taxon>
        <taxon>Trichinellidae</taxon>
        <taxon>Trichinella</taxon>
    </lineage>
</organism>
<sequence length="55" mass="6665">MGVEMYACSYFTDGSATVFLYNYLICKFLYNYKVNILSDNQLPIRKQYRIFRLLY</sequence>
<dbReference type="AlphaFoldDB" id="A0A0V0RBU8"/>
<protein>
    <submittedName>
        <fullName evidence="1">Uncharacterized protein</fullName>
    </submittedName>
</protein>
<accession>A0A0V0RBU8</accession>
<name>A0A0V0RBU8_9BILA</name>
<dbReference type="Proteomes" id="UP000054630">
    <property type="component" value="Unassembled WGS sequence"/>
</dbReference>
<dbReference type="EMBL" id="JYDL01000990">
    <property type="protein sequence ID" value="KRX11991.1"/>
    <property type="molecule type" value="Genomic_DNA"/>
</dbReference>
<comment type="caution">
    <text evidence="1">The sequence shown here is derived from an EMBL/GenBank/DDBJ whole genome shotgun (WGS) entry which is preliminary data.</text>
</comment>
<proteinExistence type="predicted"/>
<reference evidence="1 2" key="1">
    <citation type="submission" date="2015-01" db="EMBL/GenBank/DDBJ databases">
        <title>Evolution of Trichinella species and genotypes.</title>
        <authorList>
            <person name="Korhonen P.K."/>
            <person name="Edoardo P."/>
            <person name="Giuseppe L.R."/>
            <person name="Gasser R.B."/>
        </authorList>
    </citation>
    <scope>NUCLEOTIDE SEQUENCE [LARGE SCALE GENOMIC DNA]</scope>
    <source>
        <strain evidence="1">ISS37</strain>
    </source>
</reference>